<accession>A0AAU7TJE9</accession>
<organism evidence="1">
    <name type="scientific">Kribbella sp. HUAS MG21</name>
    <dbReference type="NCBI Taxonomy" id="3160966"/>
    <lineage>
        <taxon>Bacteria</taxon>
        <taxon>Bacillati</taxon>
        <taxon>Actinomycetota</taxon>
        <taxon>Actinomycetes</taxon>
        <taxon>Propionibacteriales</taxon>
        <taxon>Kribbellaceae</taxon>
        <taxon>Kribbella</taxon>
    </lineage>
</organism>
<dbReference type="SUPFAM" id="SSF52980">
    <property type="entry name" value="Restriction endonuclease-like"/>
    <property type="match status" value="1"/>
</dbReference>
<evidence type="ECO:0000313" key="1">
    <source>
        <dbReference type="EMBL" id="XBV26796.1"/>
    </source>
</evidence>
<proteinExistence type="predicted"/>
<reference evidence="1" key="1">
    <citation type="submission" date="2024-06" db="EMBL/GenBank/DDBJ databases">
        <title>Kribbella sp. strain HUAS MG21 genome sequences.</title>
        <authorList>
            <person name="Mo P."/>
        </authorList>
    </citation>
    <scope>NUCLEOTIDE SEQUENCE</scope>
    <source>
        <strain evidence="1">HUAS MG21</strain>
    </source>
</reference>
<dbReference type="RefSeq" id="WP_350279591.1">
    <property type="nucleotide sequence ID" value="NZ_CP158165.1"/>
</dbReference>
<name>A0AAU7TJE9_9ACTN</name>
<dbReference type="EMBL" id="CP158165">
    <property type="protein sequence ID" value="XBV26796.1"/>
    <property type="molecule type" value="Genomic_DNA"/>
</dbReference>
<evidence type="ECO:0008006" key="2">
    <source>
        <dbReference type="Google" id="ProtNLM"/>
    </source>
</evidence>
<dbReference type="InterPro" id="IPR011335">
    <property type="entry name" value="Restrct_endonuc-II-like"/>
</dbReference>
<sequence>MFSAAEARAAGMSRGVLRGARYRRVLGSLYVDATLAITPRLQAEAALLLAPDAVVSHHTALSLWTADNRADDVAHVTVQRDPHLTRPRVGGLRVHEVQQLDRVIRDGLPLTSPERTFLDLAPYCDLTELVAAGDSLVRRTDAEPQHLLDAAVAAIGVRGVRLAREAAALVRPEVDSPMESRLRLLLVLAGLPEPRVGHVVTDAAGGWLARPDLAYPEFRLAIEYDGGHHLGDARQWRSDIRRRENLERAGWLVRVFTAYDLIHIPQTVVARISQDLHSRQRHLAA</sequence>
<protein>
    <recommendedName>
        <fullName evidence="2">DUF559 domain-containing protein</fullName>
    </recommendedName>
</protein>
<gene>
    <name evidence="1" type="ORF">ABN611_10310</name>
</gene>
<dbReference type="Gene3D" id="3.40.960.10">
    <property type="entry name" value="VSR Endonuclease"/>
    <property type="match status" value="1"/>
</dbReference>
<dbReference type="AlphaFoldDB" id="A0AAU7TJE9"/>